<evidence type="ECO:0000256" key="4">
    <source>
        <dbReference type="ARBA" id="ARBA00044955"/>
    </source>
</evidence>
<feature type="domain" description="LysM" evidence="5">
    <location>
        <begin position="11"/>
        <end position="57"/>
    </location>
</feature>
<dbReference type="Pfam" id="PF01476">
    <property type="entry name" value="LysM"/>
    <property type="match status" value="1"/>
</dbReference>
<dbReference type="PANTHER" id="PTHR34997">
    <property type="entry name" value="AM15"/>
    <property type="match status" value="1"/>
</dbReference>
<evidence type="ECO:0000256" key="3">
    <source>
        <dbReference type="ARBA" id="ARBA00023026"/>
    </source>
</evidence>
<keyword evidence="3" id="KW-0843">Virulence</keyword>
<dbReference type="SUPFAM" id="SSF54106">
    <property type="entry name" value="LysM domain"/>
    <property type="match status" value="1"/>
</dbReference>
<dbReference type="Proteomes" id="UP000777438">
    <property type="component" value="Unassembled WGS sequence"/>
</dbReference>
<dbReference type="Gene3D" id="3.10.350.10">
    <property type="entry name" value="LysM domain"/>
    <property type="match status" value="1"/>
</dbReference>
<keyword evidence="2" id="KW-0732">Signal</keyword>
<dbReference type="PANTHER" id="PTHR34997:SF2">
    <property type="entry name" value="LYSM DOMAIN-CONTAINING PROTEIN-RELATED"/>
    <property type="match status" value="1"/>
</dbReference>
<comment type="caution">
    <text evidence="6">The sequence shown here is derived from an EMBL/GenBank/DDBJ whole genome shotgun (WGS) entry which is preliminary data.</text>
</comment>
<evidence type="ECO:0000256" key="1">
    <source>
        <dbReference type="ARBA" id="ARBA00022669"/>
    </source>
</evidence>
<sequence>IQDGMVKGCKEFYFVQTDDGCWAIANANGIDLNDFYEWNPAVKTDCSGLQAKSYVCIGI</sequence>
<gene>
    <name evidence="6" type="ORF">B0T10DRAFT_419895</name>
</gene>
<dbReference type="InterPro" id="IPR018392">
    <property type="entry name" value="LysM"/>
</dbReference>
<reference evidence="6 7" key="1">
    <citation type="journal article" date="2021" name="Nat. Commun.">
        <title>Genetic determinants of endophytism in the Arabidopsis root mycobiome.</title>
        <authorList>
            <person name="Mesny F."/>
            <person name="Miyauchi S."/>
            <person name="Thiergart T."/>
            <person name="Pickel B."/>
            <person name="Atanasova L."/>
            <person name="Karlsson M."/>
            <person name="Huettel B."/>
            <person name="Barry K.W."/>
            <person name="Haridas S."/>
            <person name="Chen C."/>
            <person name="Bauer D."/>
            <person name="Andreopoulos W."/>
            <person name="Pangilinan J."/>
            <person name="LaButti K."/>
            <person name="Riley R."/>
            <person name="Lipzen A."/>
            <person name="Clum A."/>
            <person name="Drula E."/>
            <person name="Henrissat B."/>
            <person name="Kohler A."/>
            <person name="Grigoriev I.V."/>
            <person name="Martin F.M."/>
            <person name="Hacquard S."/>
        </authorList>
    </citation>
    <scope>NUCLEOTIDE SEQUENCE [LARGE SCALE GENOMIC DNA]</scope>
    <source>
        <strain evidence="6 7">MPI-CAGE-CH-0241</strain>
    </source>
</reference>
<dbReference type="PROSITE" id="PS51782">
    <property type="entry name" value="LYSM"/>
    <property type="match status" value="1"/>
</dbReference>
<feature type="non-terminal residue" evidence="6">
    <location>
        <position position="1"/>
    </location>
</feature>
<dbReference type="AlphaFoldDB" id="A0A9P8VNZ5"/>
<keyword evidence="1" id="KW-0147">Chitin-binding</keyword>
<dbReference type="EMBL" id="JAGPYM010000106">
    <property type="protein sequence ID" value="KAH6867368.1"/>
    <property type="molecule type" value="Genomic_DNA"/>
</dbReference>
<dbReference type="GO" id="GO:0008061">
    <property type="term" value="F:chitin binding"/>
    <property type="evidence" value="ECO:0007669"/>
    <property type="project" value="UniProtKB-KW"/>
</dbReference>
<protein>
    <recommendedName>
        <fullName evidence="5">LysM domain-containing protein</fullName>
    </recommendedName>
</protein>
<proteinExistence type="inferred from homology"/>
<dbReference type="CDD" id="cd00118">
    <property type="entry name" value="LysM"/>
    <property type="match status" value="1"/>
</dbReference>
<evidence type="ECO:0000313" key="6">
    <source>
        <dbReference type="EMBL" id="KAH6867368.1"/>
    </source>
</evidence>
<accession>A0A9P8VNZ5</accession>
<comment type="similarity">
    <text evidence="4">Belongs to the secreted LysM effector family.</text>
</comment>
<name>A0A9P8VNZ5_9HYPO</name>
<organism evidence="6 7">
    <name type="scientific">Thelonectria olida</name>
    <dbReference type="NCBI Taxonomy" id="1576542"/>
    <lineage>
        <taxon>Eukaryota</taxon>
        <taxon>Fungi</taxon>
        <taxon>Dikarya</taxon>
        <taxon>Ascomycota</taxon>
        <taxon>Pezizomycotina</taxon>
        <taxon>Sordariomycetes</taxon>
        <taxon>Hypocreomycetidae</taxon>
        <taxon>Hypocreales</taxon>
        <taxon>Nectriaceae</taxon>
        <taxon>Thelonectria</taxon>
    </lineage>
</organism>
<evidence type="ECO:0000259" key="5">
    <source>
        <dbReference type="PROSITE" id="PS51782"/>
    </source>
</evidence>
<evidence type="ECO:0000256" key="2">
    <source>
        <dbReference type="ARBA" id="ARBA00022729"/>
    </source>
</evidence>
<dbReference type="InterPro" id="IPR036779">
    <property type="entry name" value="LysM_dom_sf"/>
</dbReference>
<keyword evidence="7" id="KW-1185">Reference proteome</keyword>
<dbReference type="InterPro" id="IPR052210">
    <property type="entry name" value="LysM1-like"/>
</dbReference>
<evidence type="ECO:0000313" key="7">
    <source>
        <dbReference type="Proteomes" id="UP000777438"/>
    </source>
</evidence>
<dbReference type="OrthoDB" id="5985073at2759"/>
<dbReference type="SMART" id="SM00257">
    <property type="entry name" value="LysM"/>
    <property type="match status" value="1"/>
</dbReference>